<reference evidence="2 3" key="1">
    <citation type="journal article" date="2016" name="Nat. Commun.">
        <title>Ectomycorrhizal ecology is imprinted in the genome of the dominant symbiotic fungus Cenococcum geophilum.</title>
        <authorList>
            <consortium name="DOE Joint Genome Institute"/>
            <person name="Peter M."/>
            <person name="Kohler A."/>
            <person name="Ohm R.A."/>
            <person name="Kuo A."/>
            <person name="Krutzmann J."/>
            <person name="Morin E."/>
            <person name="Arend M."/>
            <person name="Barry K.W."/>
            <person name="Binder M."/>
            <person name="Choi C."/>
            <person name="Clum A."/>
            <person name="Copeland A."/>
            <person name="Grisel N."/>
            <person name="Haridas S."/>
            <person name="Kipfer T."/>
            <person name="LaButti K."/>
            <person name="Lindquist E."/>
            <person name="Lipzen A."/>
            <person name="Maire R."/>
            <person name="Meier B."/>
            <person name="Mihaltcheva S."/>
            <person name="Molinier V."/>
            <person name="Murat C."/>
            <person name="Poggeler S."/>
            <person name="Quandt C.A."/>
            <person name="Sperisen C."/>
            <person name="Tritt A."/>
            <person name="Tisserant E."/>
            <person name="Crous P.W."/>
            <person name="Henrissat B."/>
            <person name="Nehls U."/>
            <person name="Egli S."/>
            <person name="Spatafora J.W."/>
            <person name="Grigoriev I.V."/>
            <person name="Martin F.M."/>
        </authorList>
    </citation>
    <scope>NUCLEOTIDE SEQUENCE [LARGE SCALE GENOMIC DNA]</scope>
    <source>
        <strain evidence="2 3">CBS 207.34</strain>
    </source>
</reference>
<dbReference type="Proteomes" id="UP000250140">
    <property type="component" value="Unassembled WGS sequence"/>
</dbReference>
<dbReference type="EMBL" id="KV750247">
    <property type="protein sequence ID" value="OCL05633.1"/>
    <property type="molecule type" value="Genomic_DNA"/>
</dbReference>
<proteinExistence type="predicted"/>
<name>A0A8E2EVV4_9PEZI</name>
<gene>
    <name evidence="2" type="ORF">AOQ84DRAFT_355888</name>
</gene>
<organism evidence="2 3">
    <name type="scientific">Glonium stellatum</name>
    <dbReference type="NCBI Taxonomy" id="574774"/>
    <lineage>
        <taxon>Eukaryota</taxon>
        <taxon>Fungi</taxon>
        <taxon>Dikarya</taxon>
        <taxon>Ascomycota</taxon>
        <taxon>Pezizomycotina</taxon>
        <taxon>Dothideomycetes</taxon>
        <taxon>Pleosporomycetidae</taxon>
        <taxon>Gloniales</taxon>
        <taxon>Gloniaceae</taxon>
        <taxon>Glonium</taxon>
    </lineage>
</organism>
<evidence type="ECO:0000313" key="2">
    <source>
        <dbReference type="EMBL" id="OCL05633.1"/>
    </source>
</evidence>
<evidence type="ECO:0000313" key="3">
    <source>
        <dbReference type="Proteomes" id="UP000250140"/>
    </source>
</evidence>
<dbReference type="InterPro" id="IPR038212">
    <property type="entry name" value="TF_EnY2_sf"/>
</dbReference>
<accession>A0A8E2EVV4</accession>
<sequence>MSTDQKPLTIPSHAATNPPLSPSVQNALYSALLSSSGIPAIQQTLTHELQASGWTTNLRTYIQTLLRSGECTTYNEVMKRVLEETRGAGSEDKSNGTTNGVNGNAHGKENGVVEGKSVEEGGIKIPERAVREGVRAVRRELEKVCDITVEGEEK</sequence>
<dbReference type="Gene3D" id="1.10.246.140">
    <property type="match status" value="1"/>
</dbReference>
<dbReference type="AlphaFoldDB" id="A0A8E2EVV4"/>
<evidence type="ECO:0000256" key="1">
    <source>
        <dbReference type="SAM" id="MobiDB-lite"/>
    </source>
</evidence>
<keyword evidence="3" id="KW-1185">Reference proteome</keyword>
<feature type="region of interest" description="Disordered" evidence="1">
    <location>
        <begin position="1"/>
        <end position="21"/>
    </location>
</feature>
<feature type="compositionally biased region" description="Basic and acidic residues" evidence="1">
    <location>
        <begin position="85"/>
        <end position="94"/>
    </location>
</feature>
<protein>
    <submittedName>
        <fullName evidence="2">Uncharacterized protein</fullName>
    </submittedName>
</protein>
<feature type="compositionally biased region" description="Basic and acidic residues" evidence="1">
    <location>
        <begin position="106"/>
        <end position="122"/>
    </location>
</feature>
<feature type="region of interest" description="Disordered" evidence="1">
    <location>
        <begin position="85"/>
        <end position="122"/>
    </location>
</feature>
<dbReference type="OrthoDB" id="5355007at2759"/>